<comment type="caution">
    <text evidence="2">The sequence shown here is derived from an EMBL/GenBank/DDBJ whole genome shotgun (WGS) entry which is preliminary data.</text>
</comment>
<accession>A0A3L7J7H6</accession>
<dbReference type="Proteomes" id="UP000282460">
    <property type="component" value="Unassembled WGS sequence"/>
</dbReference>
<reference evidence="2 3" key="1">
    <citation type="submission" date="2018-10" db="EMBL/GenBank/DDBJ databases">
        <authorList>
            <person name="Li J."/>
        </authorList>
    </citation>
    <scope>NUCLEOTIDE SEQUENCE [LARGE SCALE GENOMIC DNA]</scope>
    <source>
        <strain evidence="2 3">ZD1-4</strain>
    </source>
</reference>
<gene>
    <name evidence="2" type="ORF">D9V28_06030</name>
</gene>
<keyword evidence="1" id="KW-1133">Transmembrane helix</keyword>
<feature type="transmembrane region" description="Helical" evidence="1">
    <location>
        <begin position="47"/>
        <end position="66"/>
    </location>
</feature>
<dbReference type="AlphaFoldDB" id="A0A3L7J7H6"/>
<evidence type="ECO:0000313" key="3">
    <source>
        <dbReference type="Proteomes" id="UP000282460"/>
    </source>
</evidence>
<dbReference type="OrthoDB" id="7596142at2"/>
<dbReference type="EMBL" id="RCWJ01000001">
    <property type="protein sequence ID" value="RLQ86374.1"/>
    <property type="molecule type" value="Genomic_DNA"/>
</dbReference>
<organism evidence="2 3">
    <name type="scientific">Mycetocola zhadangensis</name>
    <dbReference type="NCBI Taxonomy" id="1164595"/>
    <lineage>
        <taxon>Bacteria</taxon>
        <taxon>Bacillati</taxon>
        <taxon>Actinomycetota</taxon>
        <taxon>Actinomycetes</taxon>
        <taxon>Micrococcales</taxon>
        <taxon>Microbacteriaceae</taxon>
        <taxon>Mycetocola</taxon>
    </lineage>
</organism>
<evidence type="ECO:0000313" key="2">
    <source>
        <dbReference type="EMBL" id="RLQ86374.1"/>
    </source>
</evidence>
<proteinExistence type="predicted"/>
<sequence>MNWFNDFWDVIVWFLWIYVVLAYLITIVFVLGDIFRDHSLSGWLKALWVICLVFVPILTVLVYVIARGKGMSERNARGPVTVSEPDDYHPHIYSPSPTDQIAQAQGLLASGSITADEFAALKAKAMA</sequence>
<dbReference type="RefSeq" id="WP_121658736.1">
    <property type="nucleotide sequence ID" value="NZ_BMEK01000001.1"/>
</dbReference>
<keyword evidence="3" id="KW-1185">Reference proteome</keyword>
<evidence type="ECO:0000256" key="1">
    <source>
        <dbReference type="SAM" id="Phobius"/>
    </source>
</evidence>
<protein>
    <submittedName>
        <fullName evidence="2">SHOCT domain-containing protein</fullName>
    </submittedName>
</protein>
<keyword evidence="1" id="KW-0812">Transmembrane</keyword>
<keyword evidence="1" id="KW-0472">Membrane</keyword>
<name>A0A3L7J7H6_9MICO</name>
<feature type="transmembrane region" description="Helical" evidence="1">
    <location>
        <begin position="12"/>
        <end position="35"/>
    </location>
</feature>